<dbReference type="OrthoDB" id="4099276at2759"/>
<evidence type="ECO:0000313" key="4">
    <source>
        <dbReference type="Proteomes" id="UP000649328"/>
    </source>
</evidence>
<organism evidence="3 4">
    <name type="scientific">Metschnikowia pulcherrima</name>
    <dbReference type="NCBI Taxonomy" id="27326"/>
    <lineage>
        <taxon>Eukaryota</taxon>
        <taxon>Fungi</taxon>
        <taxon>Dikarya</taxon>
        <taxon>Ascomycota</taxon>
        <taxon>Saccharomycotina</taxon>
        <taxon>Pichiomycetes</taxon>
        <taxon>Metschnikowiaceae</taxon>
        <taxon>Metschnikowia</taxon>
    </lineage>
</organism>
<keyword evidence="4" id="KW-1185">Reference proteome</keyword>
<feature type="signal peptide" evidence="2">
    <location>
        <begin position="1"/>
        <end position="17"/>
    </location>
</feature>
<gene>
    <name evidence="3" type="ORF">HF325_005944</name>
</gene>
<proteinExistence type="predicted"/>
<feature type="chain" id="PRO_5035003196" evidence="2">
    <location>
        <begin position="18"/>
        <end position="236"/>
    </location>
</feature>
<keyword evidence="2" id="KW-0732">Signal</keyword>
<feature type="compositionally biased region" description="Polar residues" evidence="1">
    <location>
        <begin position="163"/>
        <end position="183"/>
    </location>
</feature>
<protein>
    <submittedName>
        <fullName evidence="3">Uncharacterized protein</fullName>
    </submittedName>
</protein>
<dbReference type="EMBL" id="JACBPP010000009">
    <property type="protein sequence ID" value="KAF7999268.1"/>
    <property type="molecule type" value="Genomic_DNA"/>
</dbReference>
<name>A0A8H7GLH3_9ASCO</name>
<dbReference type="Proteomes" id="UP000649328">
    <property type="component" value="Unassembled WGS sequence"/>
</dbReference>
<feature type="compositionally biased region" description="Polar residues" evidence="1">
    <location>
        <begin position="193"/>
        <end position="212"/>
    </location>
</feature>
<accession>A0A8H7GLH3</accession>
<evidence type="ECO:0000256" key="2">
    <source>
        <dbReference type="SAM" id="SignalP"/>
    </source>
</evidence>
<evidence type="ECO:0000256" key="1">
    <source>
        <dbReference type="SAM" id="MobiDB-lite"/>
    </source>
</evidence>
<reference evidence="3" key="1">
    <citation type="submission" date="2020-10" db="EMBL/GenBank/DDBJ databases">
        <title>The Whole-Genome Sequence of Metschnikowia persimmonesis, a Novel Endophytic Yeast Species Isolated from Medicinal Plant Diospyros kaki Thumb.</title>
        <authorList>
            <person name="Rahmat E."/>
            <person name="Kang Y."/>
        </authorList>
    </citation>
    <scope>NUCLEOTIDE SEQUENCE</scope>
    <source>
        <strain evidence="3">KIOM G15050</strain>
    </source>
</reference>
<dbReference type="AlphaFoldDB" id="A0A8H7GLH3"/>
<feature type="region of interest" description="Disordered" evidence="1">
    <location>
        <begin position="163"/>
        <end position="213"/>
    </location>
</feature>
<sequence length="236" mass="23912">MLFLRFTLFAAPALVAADALGDVLDAFTTISSTDTAAFSLWLVNYAQVAESYYESIYKGVQSEVGAAITDNASFGSSVRAAIASMTANYDYSDFYSAIQGSSFNRVTDITEATDNVEDFTGAFSDFTDFSAASEAAAASLVVSAAESSIGLKLSSGHPSGLAWSSSASEPVSGDSETGASTSVGRGLGGPRNAGSSASPTPFDDSTGSSSLNAGMGAHQAPMLIGAAMAGVSLLFL</sequence>
<comment type="caution">
    <text evidence="3">The sequence shown here is derived from an EMBL/GenBank/DDBJ whole genome shotgun (WGS) entry which is preliminary data.</text>
</comment>
<evidence type="ECO:0000313" key="3">
    <source>
        <dbReference type="EMBL" id="KAF7999268.1"/>
    </source>
</evidence>